<evidence type="ECO:0000313" key="2">
    <source>
        <dbReference type="EMBL" id="PPQ28000.1"/>
    </source>
</evidence>
<protein>
    <recommendedName>
        <fullName evidence="4">C4-dicarboxylate ABC transporter substrate-binding protein</fullName>
    </recommendedName>
</protein>
<comment type="caution">
    <text evidence="2">The sequence shown here is derived from an EMBL/GenBank/DDBJ whole genome shotgun (WGS) entry which is preliminary data.</text>
</comment>
<dbReference type="RefSeq" id="WP_104521615.1">
    <property type="nucleotide sequence ID" value="NZ_NHRY01000250.1"/>
</dbReference>
<dbReference type="EMBL" id="NHRY01000250">
    <property type="protein sequence ID" value="PPQ28000.1"/>
    <property type="molecule type" value="Genomic_DNA"/>
</dbReference>
<dbReference type="InterPro" id="IPR038404">
    <property type="entry name" value="TRAP_DctP_sf"/>
</dbReference>
<sequence>MRQGLSRRAFARSAAATAGTCAILRHPRGQEALTIRCSLDTAPSHARNRAIVDYLRRVEDATGGQVSSQVFHSGQLYADLDVATALLQGRIDMAAPGAWTQTGIVPDCDFCQLPVFYGQRVAVTDRASDGKPGALIVRQIESALRVHVIGPWIDLGLQNWYTTKRPIGSLDDIRGLRIRSAGGAGVSWRIGFCGGIPVATAWPGAPTALSRGRFDGLVSTNESCASARLWEAGVRYSYQDHQSAGQYIPMISRAFWAKLTPDVQKIMADLWITNISGYRADALAAQARARRMMADNGVRFVDPAPAVLAETRKRIQADVASLVRDARLSPDVVRLSEESVNGPA</sequence>
<organism evidence="2 3">
    <name type="scientific">Rhodopila globiformis</name>
    <name type="common">Rhodopseudomonas globiformis</name>
    <dbReference type="NCBI Taxonomy" id="1071"/>
    <lineage>
        <taxon>Bacteria</taxon>
        <taxon>Pseudomonadati</taxon>
        <taxon>Pseudomonadota</taxon>
        <taxon>Alphaproteobacteria</taxon>
        <taxon>Acetobacterales</taxon>
        <taxon>Acetobacteraceae</taxon>
        <taxon>Rhodopila</taxon>
    </lineage>
</organism>
<dbReference type="Proteomes" id="UP000239724">
    <property type="component" value="Unassembled WGS sequence"/>
</dbReference>
<dbReference type="GO" id="GO:0055085">
    <property type="term" value="P:transmembrane transport"/>
    <property type="evidence" value="ECO:0007669"/>
    <property type="project" value="InterPro"/>
</dbReference>
<dbReference type="OrthoDB" id="9803763at2"/>
<dbReference type="NCBIfam" id="NF037995">
    <property type="entry name" value="TRAP_S1"/>
    <property type="match status" value="1"/>
</dbReference>
<evidence type="ECO:0000256" key="1">
    <source>
        <dbReference type="ARBA" id="ARBA00022729"/>
    </source>
</evidence>
<dbReference type="AlphaFoldDB" id="A0A2S6N074"/>
<evidence type="ECO:0000313" key="3">
    <source>
        <dbReference type="Proteomes" id="UP000239724"/>
    </source>
</evidence>
<keyword evidence="1" id="KW-0732">Signal</keyword>
<reference evidence="2 3" key="1">
    <citation type="journal article" date="2018" name="Arch. Microbiol.">
        <title>New insights into the metabolic potential of the phototrophic purple bacterium Rhodopila globiformis DSM 161(T) from its draft genome sequence and evidence for a vanadium-dependent nitrogenase.</title>
        <authorList>
            <person name="Imhoff J.F."/>
            <person name="Rahn T."/>
            <person name="Kunzel S."/>
            <person name="Neulinger S.C."/>
        </authorList>
    </citation>
    <scope>NUCLEOTIDE SEQUENCE [LARGE SCALE GENOMIC DNA]</scope>
    <source>
        <strain evidence="2 3">DSM 161</strain>
    </source>
</reference>
<accession>A0A2S6N074</accession>
<dbReference type="Gene3D" id="3.40.190.170">
    <property type="entry name" value="Bacterial extracellular solute-binding protein, family 7"/>
    <property type="match status" value="1"/>
</dbReference>
<name>A0A2S6N074_RHOGL</name>
<dbReference type="InterPro" id="IPR018389">
    <property type="entry name" value="DctP_fam"/>
</dbReference>
<proteinExistence type="predicted"/>
<dbReference type="PROSITE" id="PS51318">
    <property type="entry name" value="TAT"/>
    <property type="match status" value="1"/>
</dbReference>
<gene>
    <name evidence="2" type="ORF">CCS01_25365</name>
</gene>
<keyword evidence="3" id="KW-1185">Reference proteome</keyword>
<evidence type="ECO:0008006" key="4">
    <source>
        <dbReference type="Google" id="ProtNLM"/>
    </source>
</evidence>
<dbReference type="PANTHER" id="PTHR33376">
    <property type="match status" value="1"/>
</dbReference>
<dbReference type="InterPro" id="IPR006311">
    <property type="entry name" value="TAT_signal"/>
</dbReference>
<dbReference type="PANTHER" id="PTHR33376:SF5">
    <property type="entry name" value="EXTRACYTOPLASMIC SOLUTE RECEPTOR PROTEIN"/>
    <property type="match status" value="1"/>
</dbReference>
<dbReference type="Pfam" id="PF03480">
    <property type="entry name" value="DctP"/>
    <property type="match status" value="1"/>
</dbReference>